<reference evidence="3" key="1">
    <citation type="journal article" date="2024" name="IScience">
        <title>Strigolactones Initiate the Formation of Haustorium-like Structures in Castilleja.</title>
        <authorList>
            <person name="Buerger M."/>
            <person name="Peterson D."/>
            <person name="Chory J."/>
        </authorList>
    </citation>
    <scope>NUCLEOTIDE SEQUENCE [LARGE SCALE GENOMIC DNA]</scope>
</reference>
<dbReference type="PANTHER" id="PTHR47074:SF11">
    <property type="entry name" value="REVERSE TRANSCRIPTASE-LIKE PROTEIN"/>
    <property type="match status" value="1"/>
</dbReference>
<dbReference type="Pfam" id="PF13456">
    <property type="entry name" value="RVT_3"/>
    <property type="match status" value="1"/>
</dbReference>
<dbReference type="InterPro" id="IPR036397">
    <property type="entry name" value="RNaseH_sf"/>
</dbReference>
<organism evidence="2 3">
    <name type="scientific">Castilleja foliolosa</name>
    <dbReference type="NCBI Taxonomy" id="1961234"/>
    <lineage>
        <taxon>Eukaryota</taxon>
        <taxon>Viridiplantae</taxon>
        <taxon>Streptophyta</taxon>
        <taxon>Embryophyta</taxon>
        <taxon>Tracheophyta</taxon>
        <taxon>Spermatophyta</taxon>
        <taxon>Magnoliopsida</taxon>
        <taxon>eudicotyledons</taxon>
        <taxon>Gunneridae</taxon>
        <taxon>Pentapetalae</taxon>
        <taxon>asterids</taxon>
        <taxon>lamiids</taxon>
        <taxon>Lamiales</taxon>
        <taxon>Orobanchaceae</taxon>
        <taxon>Pedicularideae</taxon>
        <taxon>Castillejinae</taxon>
        <taxon>Castilleja</taxon>
    </lineage>
</organism>
<dbReference type="SUPFAM" id="SSF53098">
    <property type="entry name" value="Ribonuclease H-like"/>
    <property type="match status" value="1"/>
</dbReference>
<comment type="caution">
    <text evidence="2">The sequence shown here is derived from an EMBL/GenBank/DDBJ whole genome shotgun (WGS) entry which is preliminary data.</text>
</comment>
<gene>
    <name evidence="2" type="ORF">CASFOL_017568</name>
</gene>
<accession>A0ABD3D926</accession>
<dbReference type="Proteomes" id="UP001632038">
    <property type="component" value="Unassembled WGS sequence"/>
</dbReference>
<dbReference type="AlphaFoldDB" id="A0ABD3D926"/>
<sequence length="251" mass="27921">MGDISIVNFLSLILDFSNNKLFSTSLINAEFALFSVLLMDNIWKHRNLVNHGSNCPSVQDLVTKVSVQTKEHWNSFATRCTARPPLNKPWMPPPESYFKVNTDSAFAQRKAMAGAVIKNHRGSILFAATKSDSCDDPIQAEALAILLGCTILDKLKIARAIIESDCNNAISDITMPAIAYSWKAQPIYDQIRKLWNCWPSWIFKFSPRSANGSPHALAKWANLCNFEGDVPLNTIPISVFCDLGSPLVDTF</sequence>
<keyword evidence="3" id="KW-1185">Reference proteome</keyword>
<dbReference type="Gene3D" id="3.30.420.10">
    <property type="entry name" value="Ribonuclease H-like superfamily/Ribonuclease H"/>
    <property type="match status" value="1"/>
</dbReference>
<dbReference type="PANTHER" id="PTHR47074">
    <property type="entry name" value="BNAC02G40300D PROTEIN"/>
    <property type="match status" value="1"/>
</dbReference>
<dbReference type="EMBL" id="JAVIJP010000019">
    <property type="protein sequence ID" value="KAL3638197.1"/>
    <property type="molecule type" value="Genomic_DNA"/>
</dbReference>
<dbReference type="CDD" id="cd06222">
    <property type="entry name" value="RNase_H_like"/>
    <property type="match status" value="1"/>
</dbReference>
<evidence type="ECO:0000259" key="1">
    <source>
        <dbReference type="Pfam" id="PF13456"/>
    </source>
</evidence>
<proteinExistence type="predicted"/>
<name>A0ABD3D926_9LAMI</name>
<dbReference type="InterPro" id="IPR052929">
    <property type="entry name" value="RNase_H-like_EbsB-rel"/>
</dbReference>
<evidence type="ECO:0000313" key="3">
    <source>
        <dbReference type="Proteomes" id="UP001632038"/>
    </source>
</evidence>
<evidence type="ECO:0000313" key="2">
    <source>
        <dbReference type="EMBL" id="KAL3638197.1"/>
    </source>
</evidence>
<protein>
    <recommendedName>
        <fullName evidence="1">RNase H type-1 domain-containing protein</fullName>
    </recommendedName>
</protein>
<dbReference type="InterPro" id="IPR002156">
    <property type="entry name" value="RNaseH_domain"/>
</dbReference>
<feature type="domain" description="RNase H type-1" evidence="1">
    <location>
        <begin position="101"/>
        <end position="221"/>
    </location>
</feature>
<dbReference type="InterPro" id="IPR012337">
    <property type="entry name" value="RNaseH-like_sf"/>
</dbReference>
<dbReference type="InterPro" id="IPR044730">
    <property type="entry name" value="RNase_H-like_dom_plant"/>
</dbReference>